<sequence>MSKLAPLCPAGHLPLKGGDRREAPFSRIVKRVKSSFGKPVLLMEMGLRSYPISPLEGEMPGKAERGVLRRWFVAVTIAATTLLPLPALAQNRPDVEKQFQRWITGDLAPVAKKAGISEKTMKAAFQGITLNWDLPDLVPPGSEPPKQQDQSQAEFSSPGAYFSEKRLQGLAETGRGLASTYSATLKKIEAAYGVPGEIVVAIWGRESGFGKARLPYSAVQVLATKAFMSTRKDMFREELIAALKMIERGDVDPATMKGSWAGALGQPQFMPSSYLKYAVDFDGDGRPDIWNSVPDALASIAHYLQKEGWQRGRDWGFEVTIPAKVSCAQEGPDLAKPISAWATTGITRISGKAFPAADLKADGMMLVPAGRSGPEFVVTPNFYVIKEYNNSDLYALFIGNLADRIASGAGPFQAPWGDVGKMLRSDVLAMQKALVAKGYDVGNVDGLPGYKTRRSLGDWQAKNGLAPTCFPDPSLKGKIR</sequence>
<dbReference type="InterPro" id="IPR011970">
    <property type="entry name" value="MltB_2"/>
</dbReference>
<dbReference type="Proteomes" id="UP000386575">
    <property type="component" value="Unassembled WGS sequence"/>
</dbReference>
<dbReference type="SUPFAM" id="SSF47090">
    <property type="entry name" value="PGBD-like"/>
    <property type="match status" value="1"/>
</dbReference>
<gene>
    <name evidence="4" type="ORF">F4V91_23405</name>
</gene>
<feature type="domain" description="Peptidoglycan binding-like" evidence="2">
    <location>
        <begin position="425"/>
        <end position="474"/>
    </location>
</feature>
<dbReference type="NCBIfam" id="TIGR02283">
    <property type="entry name" value="MltB_2"/>
    <property type="match status" value="1"/>
</dbReference>
<dbReference type="CDD" id="cd13399">
    <property type="entry name" value="Slt35-like"/>
    <property type="match status" value="1"/>
</dbReference>
<dbReference type="Pfam" id="PF01471">
    <property type="entry name" value="PG_binding_1"/>
    <property type="match status" value="1"/>
</dbReference>
<dbReference type="InterPro" id="IPR043426">
    <property type="entry name" value="MltB-like"/>
</dbReference>
<evidence type="ECO:0000313" key="4">
    <source>
        <dbReference type="EMBL" id="KAB1089033.1"/>
    </source>
</evidence>
<dbReference type="SUPFAM" id="SSF53955">
    <property type="entry name" value="Lysozyme-like"/>
    <property type="match status" value="1"/>
</dbReference>
<evidence type="ECO:0000259" key="2">
    <source>
        <dbReference type="Pfam" id="PF01471"/>
    </source>
</evidence>
<dbReference type="GO" id="GO:0008933">
    <property type="term" value="F:peptidoglycan lytic transglycosylase activity"/>
    <property type="evidence" value="ECO:0007669"/>
    <property type="project" value="TreeGrafter"/>
</dbReference>
<dbReference type="InterPro" id="IPR023346">
    <property type="entry name" value="Lysozyme-like_dom_sf"/>
</dbReference>
<reference evidence="4 5" key="1">
    <citation type="submission" date="2019-09" db="EMBL/GenBank/DDBJ databases">
        <title>Genome sequencing of Ng87 strain.</title>
        <authorList>
            <person name="Karasev E.S."/>
            <person name="Andronov E."/>
        </authorList>
    </citation>
    <scope>NUCLEOTIDE SEQUENCE [LARGE SCALE GENOMIC DNA]</scope>
    <source>
        <strain evidence="4 5">Ng87</strain>
    </source>
</reference>
<name>A0A6A1TWP0_NEOGA</name>
<dbReference type="PANTHER" id="PTHR30163:SF8">
    <property type="entry name" value="LYTIC MUREIN TRANSGLYCOSYLASE"/>
    <property type="match status" value="1"/>
</dbReference>
<dbReference type="InterPro" id="IPR036365">
    <property type="entry name" value="PGBD-like_sf"/>
</dbReference>
<dbReference type="GO" id="GO:0009253">
    <property type="term" value="P:peptidoglycan catabolic process"/>
    <property type="evidence" value="ECO:0007669"/>
    <property type="project" value="TreeGrafter"/>
</dbReference>
<dbReference type="Gene3D" id="1.10.530.10">
    <property type="match status" value="1"/>
</dbReference>
<dbReference type="FunFam" id="1.10.8.350:FF:000001">
    <property type="entry name" value="Lytic murein transglycosylase B"/>
    <property type="match status" value="1"/>
</dbReference>
<evidence type="ECO:0000313" key="5">
    <source>
        <dbReference type="Proteomes" id="UP000386575"/>
    </source>
</evidence>
<evidence type="ECO:0000256" key="1">
    <source>
        <dbReference type="SAM" id="MobiDB-lite"/>
    </source>
</evidence>
<proteinExistence type="predicted"/>
<dbReference type="InterPro" id="IPR002477">
    <property type="entry name" value="Peptidoglycan-bd-like"/>
</dbReference>
<feature type="compositionally biased region" description="Polar residues" evidence="1">
    <location>
        <begin position="145"/>
        <end position="155"/>
    </location>
</feature>
<protein>
    <submittedName>
        <fullName evidence="4">Lytic murein transglycosylase</fullName>
    </submittedName>
</protein>
<dbReference type="AlphaFoldDB" id="A0A6A1TWP0"/>
<feature type="region of interest" description="Disordered" evidence="1">
    <location>
        <begin position="136"/>
        <end position="155"/>
    </location>
</feature>
<dbReference type="Gene3D" id="1.10.8.350">
    <property type="entry name" value="Bacterial muramidase"/>
    <property type="match status" value="1"/>
</dbReference>
<accession>A0A6A1TWP0</accession>
<dbReference type="InterPro" id="IPR031304">
    <property type="entry name" value="SLT_2"/>
</dbReference>
<dbReference type="Pfam" id="PF13406">
    <property type="entry name" value="SLT_2"/>
    <property type="match status" value="1"/>
</dbReference>
<evidence type="ECO:0000259" key="3">
    <source>
        <dbReference type="Pfam" id="PF13406"/>
    </source>
</evidence>
<feature type="domain" description="Transglycosylase SLT" evidence="3">
    <location>
        <begin position="99"/>
        <end position="403"/>
    </location>
</feature>
<dbReference type="InterPro" id="IPR036366">
    <property type="entry name" value="PGBDSf"/>
</dbReference>
<organism evidence="4 5">
    <name type="scientific">Neorhizobium galegae</name>
    <name type="common">Rhizobium galegae</name>
    <dbReference type="NCBI Taxonomy" id="399"/>
    <lineage>
        <taxon>Bacteria</taxon>
        <taxon>Pseudomonadati</taxon>
        <taxon>Pseudomonadota</taxon>
        <taxon>Alphaproteobacteria</taxon>
        <taxon>Hyphomicrobiales</taxon>
        <taxon>Rhizobiaceae</taxon>
        <taxon>Rhizobium/Agrobacterium group</taxon>
        <taxon>Neorhizobium</taxon>
    </lineage>
</organism>
<dbReference type="Gene3D" id="1.10.101.10">
    <property type="entry name" value="PGBD-like superfamily/PGBD"/>
    <property type="match status" value="1"/>
</dbReference>
<comment type="caution">
    <text evidence="4">The sequence shown here is derived from an EMBL/GenBank/DDBJ whole genome shotgun (WGS) entry which is preliminary data.</text>
</comment>
<dbReference type="PANTHER" id="PTHR30163">
    <property type="entry name" value="MEMBRANE-BOUND LYTIC MUREIN TRANSGLYCOSYLASE B"/>
    <property type="match status" value="1"/>
</dbReference>
<dbReference type="EMBL" id="VZUL01000002">
    <property type="protein sequence ID" value="KAB1089033.1"/>
    <property type="molecule type" value="Genomic_DNA"/>
</dbReference>